<dbReference type="Proteomes" id="UP000001510">
    <property type="component" value="Chromosome"/>
</dbReference>
<protein>
    <submittedName>
        <fullName evidence="1">Uncharacterized protein</fullName>
    </submittedName>
</protein>
<dbReference type="KEGG" id="mar:MAE_41460"/>
<proteinExistence type="predicted"/>
<dbReference type="EMBL" id="AP009552">
    <property type="protein sequence ID" value="BAG03968.1"/>
    <property type="molecule type" value="Genomic_DNA"/>
</dbReference>
<reference evidence="1 2" key="1">
    <citation type="journal article" date="2007" name="DNA Res.">
        <title>Complete genomic structure of the bloom-forming toxic cyanobacterium Microcystis aeruginosa NIES-843.</title>
        <authorList>
            <person name="Kaneko T."/>
            <person name="Nakajima N."/>
            <person name="Okamoto S."/>
            <person name="Suzuki I."/>
            <person name="Tanabe Y."/>
            <person name="Tamaoki M."/>
            <person name="Nakamura Y."/>
            <person name="Kasai F."/>
            <person name="Watanabe A."/>
            <person name="Kawashima K."/>
            <person name="Kishida Y."/>
            <person name="Ono A."/>
            <person name="Shimizu Y."/>
            <person name="Takahashi C."/>
            <person name="Minami C."/>
            <person name="Fujishiro T."/>
            <person name="Kohara M."/>
            <person name="Katoh M."/>
            <person name="Nakazaki N."/>
            <person name="Nakayama S."/>
            <person name="Yamada M."/>
            <person name="Tabata S."/>
            <person name="Watanabe M.M."/>
        </authorList>
    </citation>
    <scope>NUCLEOTIDE SEQUENCE [LARGE SCALE GENOMIC DNA]</scope>
    <source>
        <strain evidence="2">NIES-843 / IAM M-247</strain>
    </source>
</reference>
<evidence type="ECO:0000313" key="2">
    <source>
        <dbReference type="Proteomes" id="UP000001510"/>
    </source>
</evidence>
<dbReference type="EnsemblBacteria" id="BAG03968">
    <property type="protein sequence ID" value="BAG03968"/>
    <property type="gene ID" value="MAE_41460"/>
</dbReference>
<gene>
    <name evidence="1" type="ordered locus">MAE_41460</name>
</gene>
<name>B0JR99_MICAN</name>
<dbReference type="AlphaFoldDB" id="B0JR99"/>
<dbReference type="PaxDb" id="449447-MAE_41460"/>
<evidence type="ECO:0000313" key="1">
    <source>
        <dbReference type="EMBL" id="BAG03968.1"/>
    </source>
</evidence>
<keyword evidence="2" id="KW-1185">Reference proteome</keyword>
<organism evidence="1 2">
    <name type="scientific">Microcystis aeruginosa (strain NIES-843 / IAM M-2473)</name>
    <dbReference type="NCBI Taxonomy" id="449447"/>
    <lineage>
        <taxon>Bacteria</taxon>
        <taxon>Bacillati</taxon>
        <taxon>Cyanobacteriota</taxon>
        <taxon>Cyanophyceae</taxon>
        <taxon>Oscillatoriophycideae</taxon>
        <taxon>Chroococcales</taxon>
        <taxon>Microcystaceae</taxon>
        <taxon>Microcystis</taxon>
    </lineage>
</organism>
<sequence>MRLPCNTKSCLKGIEEWGAGSRERGLVRGSSRICTKIPNRQFKCSTAYSISQIDEVCSCI</sequence>
<accession>B0JR99</accession>
<dbReference type="HOGENOM" id="CLU_2936448_0_0_3"/>